<dbReference type="EMBL" id="HBJA01070122">
    <property type="protein sequence ID" value="CAE0813493.1"/>
    <property type="molecule type" value="Transcribed_RNA"/>
</dbReference>
<feature type="compositionally biased region" description="Low complexity" evidence="1">
    <location>
        <begin position="195"/>
        <end position="211"/>
    </location>
</feature>
<feature type="compositionally biased region" description="Basic and acidic residues" evidence="1">
    <location>
        <begin position="182"/>
        <end position="191"/>
    </location>
</feature>
<protein>
    <submittedName>
        <fullName evidence="2">Uncharacterized protein</fullName>
    </submittedName>
</protein>
<organism evidence="2">
    <name type="scientific">Eutreptiella gymnastica</name>
    <dbReference type="NCBI Taxonomy" id="73025"/>
    <lineage>
        <taxon>Eukaryota</taxon>
        <taxon>Discoba</taxon>
        <taxon>Euglenozoa</taxon>
        <taxon>Euglenida</taxon>
        <taxon>Spirocuta</taxon>
        <taxon>Euglenophyceae</taxon>
        <taxon>Eutreptiales</taxon>
        <taxon>Eutreptiaceae</taxon>
        <taxon>Eutreptiella</taxon>
    </lineage>
</organism>
<dbReference type="Pfam" id="PF14388">
    <property type="entry name" value="DUF4419"/>
    <property type="match status" value="1"/>
</dbReference>
<reference evidence="2" key="1">
    <citation type="submission" date="2021-01" db="EMBL/GenBank/DDBJ databases">
        <authorList>
            <person name="Corre E."/>
            <person name="Pelletier E."/>
            <person name="Niang G."/>
            <person name="Scheremetjew M."/>
            <person name="Finn R."/>
            <person name="Kale V."/>
            <person name="Holt S."/>
            <person name="Cochrane G."/>
            <person name="Meng A."/>
            <person name="Brown T."/>
            <person name="Cohen L."/>
        </authorList>
    </citation>
    <scope>NUCLEOTIDE SEQUENCE</scope>
    <source>
        <strain evidence="2">CCMP1594</strain>
    </source>
</reference>
<dbReference type="PANTHER" id="PTHR31252">
    <property type="entry name" value="DUF4419 DOMAIN-CONTAINING PROTEIN"/>
    <property type="match status" value="1"/>
</dbReference>
<sequence length="211" mass="22656">MVMCGCGIRGLEMLGTEQDWAVLGQKLQVLRSLLAPIEGCLRLKPFFDTAAEVFANLHRTYVDGAAMRKWWADVLLKSSAYEYGPSGMRRHEVEAYNGWLVQFLAGTEKIKANDLRAGRYAEQLSTLSACPMKVVDAINKVSDNATLIAGVLGYTVHGTANDAVTLRPAHGWCMMLPPESPLRRSHAEGRSDGCAGPATSGAGEGAATEGA</sequence>
<dbReference type="PANTHER" id="PTHR31252:SF11">
    <property type="entry name" value="DUF4419 DOMAIN-CONTAINING PROTEIN"/>
    <property type="match status" value="1"/>
</dbReference>
<evidence type="ECO:0000313" key="2">
    <source>
        <dbReference type="EMBL" id="CAE0813493.1"/>
    </source>
</evidence>
<dbReference type="AlphaFoldDB" id="A0A7S4FST8"/>
<proteinExistence type="predicted"/>
<dbReference type="InterPro" id="IPR025533">
    <property type="entry name" value="DUF4419"/>
</dbReference>
<accession>A0A7S4FST8</accession>
<evidence type="ECO:0000256" key="1">
    <source>
        <dbReference type="SAM" id="MobiDB-lite"/>
    </source>
</evidence>
<name>A0A7S4FST8_9EUGL</name>
<feature type="region of interest" description="Disordered" evidence="1">
    <location>
        <begin position="182"/>
        <end position="211"/>
    </location>
</feature>
<gene>
    <name evidence="2" type="ORF">EGYM00163_LOCUS24644</name>
</gene>